<comment type="caution">
    <text evidence="1">The sequence shown here is derived from an EMBL/GenBank/DDBJ whole genome shotgun (WGS) entry which is preliminary data.</text>
</comment>
<proteinExistence type="predicted"/>
<evidence type="ECO:0000313" key="2">
    <source>
        <dbReference type="Proteomes" id="UP000028582"/>
    </source>
</evidence>
<protein>
    <submittedName>
        <fullName evidence="1">Uncharacterized protein</fullName>
    </submittedName>
</protein>
<dbReference type="Proteomes" id="UP000028582">
    <property type="component" value="Unassembled WGS sequence"/>
</dbReference>
<dbReference type="EMBL" id="ANJA01003543">
    <property type="protein sequence ID" value="ETO62796.1"/>
    <property type="molecule type" value="Genomic_DNA"/>
</dbReference>
<evidence type="ECO:0000313" key="1">
    <source>
        <dbReference type="EMBL" id="ETO62796.1"/>
    </source>
</evidence>
<name>A0A080Z835_PHYNI</name>
<reference evidence="1 2" key="1">
    <citation type="submission" date="2013-11" db="EMBL/GenBank/DDBJ databases">
        <title>The Genome Sequence of Phytophthora parasitica P1976.</title>
        <authorList>
            <consortium name="The Broad Institute Genomics Platform"/>
            <person name="Russ C."/>
            <person name="Tyler B."/>
            <person name="Panabieres F."/>
            <person name="Shan W."/>
            <person name="Tripathy S."/>
            <person name="Grunwald N."/>
            <person name="Machado M."/>
            <person name="Johnson C.S."/>
            <person name="Walker B."/>
            <person name="Young S."/>
            <person name="Zeng Q."/>
            <person name="Gargeya S."/>
            <person name="Fitzgerald M."/>
            <person name="Haas B."/>
            <person name="Abouelleil A."/>
            <person name="Allen A.W."/>
            <person name="Alvarado L."/>
            <person name="Arachchi H.M."/>
            <person name="Berlin A.M."/>
            <person name="Chapman S.B."/>
            <person name="Gainer-Dewar J."/>
            <person name="Goldberg J."/>
            <person name="Griggs A."/>
            <person name="Gujja S."/>
            <person name="Hansen M."/>
            <person name="Howarth C."/>
            <person name="Imamovic A."/>
            <person name="Ireland A."/>
            <person name="Larimer J."/>
            <person name="McCowan C."/>
            <person name="Murphy C."/>
            <person name="Pearson M."/>
            <person name="Poon T.W."/>
            <person name="Priest M."/>
            <person name="Roberts A."/>
            <person name="Saif S."/>
            <person name="Shea T."/>
            <person name="Sisk P."/>
            <person name="Sykes S."/>
            <person name="Wortman J."/>
            <person name="Nusbaum C."/>
            <person name="Birren B."/>
        </authorList>
    </citation>
    <scope>NUCLEOTIDE SEQUENCE [LARGE SCALE GENOMIC DNA]</scope>
    <source>
        <strain evidence="1 2">P1976</strain>
    </source>
</reference>
<accession>A0A080Z835</accession>
<sequence length="48" mass="5484">MIQNGEEGLALNGEKETSYMYKCGVRVEVVERGVPIRHWICLADETCR</sequence>
<gene>
    <name evidence="1" type="ORF">F444_19369</name>
</gene>
<dbReference type="AlphaFoldDB" id="A0A080Z835"/>
<organism evidence="1 2">
    <name type="scientific">Phytophthora nicotianae P1976</name>
    <dbReference type="NCBI Taxonomy" id="1317066"/>
    <lineage>
        <taxon>Eukaryota</taxon>
        <taxon>Sar</taxon>
        <taxon>Stramenopiles</taxon>
        <taxon>Oomycota</taxon>
        <taxon>Peronosporomycetes</taxon>
        <taxon>Peronosporales</taxon>
        <taxon>Peronosporaceae</taxon>
        <taxon>Phytophthora</taxon>
    </lineage>
</organism>